<name>A0A0B7B4C3_9EUPU</name>
<evidence type="ECO:0000313" key="1">
    <source>
        <dbReference type="EMBL" id="CEK87732.1"/>
    </source>
</evidence>
<organism evidence="1">
    <name type="scientific">Arion vulgaris</name>
    <dbReference type="NCBI Taxonomy" id="1028688"/>
    <lineage>
        <taxon>Eukaryota</taxon>
        <taxon>Metazoa</taxon>
        <taxon>Spiralia</taxon>
        <taxon>Lophotrochozoa</taxon>
        <taxon>Mollusca</taxon>
        <taxon>Gastropoda</taxon>
        <taxon>Heterobranchia</taxon>
        <taxon>Euthyneura</taxon>
        <taxon>Panpulmonata</taxon>
        <taxon>Eupulmonata</taxon>
        <taxon>Stylommatophora</taxon>
        <taxon>Helicina</taxon>
        <taxon>Arionoidea</taxon>
        <taxon>Arionidae</taxon>
        <taxon>Arion</taxon>
    </lineage>
</organism>
<dbReference type="EMBL" id="HACG01040867">
    <property type="protein sequence ID" value="CEK87732.1"/>
    <property type="molecule type" value="Transcribed_RNA"/>
</dbReference>
<sequence length="76" mass="9092">MLKIQEIATRKGITIEKAVELVLNDSKDEFDLYCDYFVKDIEMEFDNHLDNEELLEKIDVQAIYVQYENKLWYLGV</sequence>
<dbReference type="AlphaFoldDB" id="A0A0B7B4C3"/>
<accession>A0A0B7B4C3</accession>
<proteinExistence type="predicted"/>
<gene>
    <name evidence="1" type="primary">ORF161122</name>
</gene>
<reference evidence="1" key="1">
    <citation type="submission" date="2014-12" db="EMBL/GenBank/DDBJ databases">
        <title>Insight into the proteome of Arion vulgaris.</title>
        <authorList>
            <person name="Aradska J."/>
            <person name="Bulat T."/>
            <person name="Smidak R."/>
            <person name="Sarate P."/>
            <person name="Gangsoo J."/>
            <person name="Sialana F."/>
            <person name="Bilban M."/>
            <person name="Lubec G."/>
        </authorList>
    </citation>
    <scope>NUCLEOTIDE SEQUENCE</scope>
    <source>
        <tissue evidence="1">Skin</tissue>
    </source>
</reference>
<protein>
    <submittedName>
        <fullName evidence="1">Uncharacterized protein</fullName>
    </submittedName>
</protein>